<sequence length="116" mass="13264">MTTTKTKAKMYTPPVTSLEDAKLFFDEGNKPIMMKRLDGHYKDCVDYKEAISFMANISPLEHKGVYGTVLEDGKGFHGELQNVNEPITYETKHKVDLMTVFIKAVDEYLKKKGKKK</sequence>
<organism evidence="1">
    <name type="scientific">marine sediment metagenome</name>
    <dbReference type="NCBI Taxonomy" id="412755"/>
    <lineage>
        <taxon>unclassified sequences</taxon>
        <taxon>metagenomes</taxon>
        <taxon>ecological metagenomes</taxon>
    </lineage>
</organism>
<dbReference type="AlphaFoldDB" id="A0A0F9PMT6"/>
<gene>
    <name evidence="1" type="ORF">LCGC14_0823330</name>
</gene>
<reference evidence="1" key="1">
    <citation type="journal article" date="2015" name="Nature">
        <title>Complex archaea that bridge the gap between prokaryotes and eukaryotes.</title>
        <authorList>
            <person name="Spang A."/>
            <person name="Saw J.H."/>
            <person name="Jorgensen S.L."/>
            <person name="Zaremba-Niedzwiedzka K."/>
            <person name="Martijn J."/>
            <person name="Lind A.E."/>
            <person name="van Eijk R."/>
            <person name="Schleper C."/>
            <person name="Guy L."/>
            <person name="Ettema T.J."/>
        </authorList>
    </citation>
    <scope>NUCLEOTIDE SEQUENCE</scope>
</reference>
<evidence type="ECO:0000313" key="1">
    <source>
        <dbReference type="EMBL" id="KKN31504.1"/>
    </source>
</evidence>
<dbReference type="EMBL" id="LAZR01002324">
    <property type="protein sequence ID" value="KKN31504.1"/>
    <property type="molecule type" value="Genomic_DNA"/>
</dbReference>
<proteinExistence type="predicted"/>
<accession>A0A0F9PMT6</accession>
<protein>
    <submittedName>
        <fullName evidence="1">Uncharacterized protein</fullName>
    </submittedName>
</protein>
<name>A0A0F9PMT6_9ZZZZ</name>
<comment type="caution">
    <text evidence="1">The sequence shown here is derived from an EMBL/GenBank/DDBJ whole genome shotgun (WGS) entry which is preliminary data.</text>
</comment>